<protein>
    <submittedName>
        <fullName evidence="1">Uncharacterized protein</fullName>
    </submittedName>
</protein>
<evidence type="ECO:0000313" key="1">
    <source>
        <dbReference type="EMBL" id="MBX66894.1"/>
    </source>
</evidence>
<accession>A0A2P2QJ07</accession>
<name>A0A2P2QJ07_RHIMU</name>
<organism evidence="1">
    <name type="scientific">Rhizophora mucronata</name>
    <name type="common">Asiatic mangrove</name>
    <dbReference type="NCBI Taxonomy" id="61149"/>
    <lineage>
        <taxon>Eukaryota</taxon>
        <taxon>Viridiplantae</taxon>
        <taxon>Streptophyta</taxon>
        <taxon>Embryophyta</taxon>
        <taxon>Tracheophyta</taxon>
        <taxon>Spermatophyta</taxon>
        <taxon>Magnoliopsida</taxon>
        <taxon>eudicotyledons</taxon>
        <taxon>Gunneridae</taxon>
        <taxon>Pentapetalae</taxon>
        <taxon>rosids</taxon>
        <taxon>fabids</taxon>
        <taxon>Malpighiales</taxon>
        <taxon>Rhizophoraceae</taxon>
        <taxon>Rhizophora</taxon>
    </lineage>
</organism>
<sequence>MISATSWLYVRSSFDNWVVK</sequence>
<dbReference type="AlphaFoldDB" id="A0A2P2QJ07"/>
<proteinExistence type="predicted"/>
<reference evidence="1" key="1">
    <citation type="submission" date="2018-02" db="EMBL/GenBank/DDBJ databases">
        <title>Rhizophora mucronata_Transcriptome.</title>
        <authorList>
            <person name="Meera S.P."/>
            <person name="Sreeshan A."/>
            <person name="Augustine A."/>
        </authorList>
    </citation>
    <scope>NUCLEOTIDE SEQUENCE</scope>
    <source>
        <tissue evidence="1">Leaf</tissue>
    </source>
</reference>
<dbReference type="EMBL" id="GGEC01086410">
    <property type="protein sequence ID" value="MBX66894.1"/>
    <property type="molecule type" value="Transcribed_RNA"/>
</dbReference>